<comment type="caution">
    <text evidence="2">The sequence shown here is derived from an EMBL/GenBank/DDBJ whole genome shotgun (WGS) entry which is preliminary data.</text>
</comment>
<accession>A0ABT5Z0C4</accession>
<feature type="compositionally biased region" description="Basic and acidic residues" evidence="1">
    <location>
        <begin position="45"/>
        <end position="55"/>
    </location>
</feature>
<name>A0ABT5Z0C4_9ACTN</name>
<organism evidence="2 3">
    <name type="scientific">Streptantibioticus ferralitis</name>
    <dbReference type="NCBI Taxonomy" id="236510"/>
    <lineage>
        <taxon>Bacteria</taxon>
        <taxon>Bacillati</taxon>
        <taxon>Actinomycetota</taxon>
        <taxon>Actinomycetes</taxon>
        <taxon>Kitasatosporales</taxon>
        <taxon>Streptomycetaceae</taxon>
        <taxon>Streptantibioticus</taxon>
    </lineage>
</organism>
<sequence>MTDEQDLARPRATPAQRARRPSFAQPEPTGAQHPMNELAPDLEEPWTKEDTDTPDRTATYTHPEGHRIGLRLMPGGLIVQTSITAGPDLPPIPAGTDEEKAEAQAANDARLQPSRSWNATVAIRHTDDLPAAIAAVLREQLIPALTRKPKCVATGPKPPAKAEREPKAPSQKAQRTTKTTRTTTKKDTAK</sequence>
<feature type="compositionally biased region" description="Low complexity" evidence="1">
    <location>
        <begin position="168"/>
        <end position="182"/>
    </location>
</feature>
<feature type="region of interest" description="Disordered" evidence="1">
    <location>
        <begin position="81"/>
        <end position="112"/>
    </location>
</feature>
<evidence type="ECO:0000256" key="1">
    <source>
        <dbReference type="SAM" id="MobiDB-lite"/>
    </source>
</evidence>
<feature type="region of interest" description="Disordered" evidence="1">
    <location>
        <begin position="144"/>
        <end position="190"/>
    </location>
</feature>
<dbReference type="EMBL" id="JARHTQ010000009">
    <property type="protein sequence ID" value="MDF2257154.1"/>
    <property type="molecule type" value="Genomic_DNA"/>
</dbReference>
<gene>
    <name evidence="2" type="ORF">P2L57_15860</name>
</gene>
<dbReference type="Proteomes" id="UP001220022">
    <property type="component" value="Unassembled WGS sequence"/>
</dbReference>
<evidence type="ECO:0000313" key="3">
    <source>
        <dbReference type="Proteomes" id="UP001220022"/>
    </source>
</evidence>
<proteinExistence type="predicted"/>
<dbReference type="RefSeq" id="WP_275814710.1">
    <property type="nucleotide sequence ID" value="NZ_BAAANM010000023.1"/>
</dbReference>
<evidence type="ECO:0000313" key="2">
    <source>
        <dbReference type="EMBL" id="MDF2257154.1"/>
    </source>
</evidence>
<keyword evidence="3" id="KW-1185">Reference proteome</keyword>
<feature type="region of interest" description="Disordered" evidence="1">
    <location>
        <begin position="1"/>
        <end position="68"/>
    </location>
</feature>
<reference evidence="2 3" key="1">
    <citation type="submission" date="2023-03" db="EMBL/GenBank/DDBJ databases">
        <title>Draft genome sequence of type strain Streptomyces ferralitis JCM 14344.</title>
        <authorList>
            <person name="Klaysubun C."/>
            <person name="Duangmal K."/>
        </authorList>
    </citation>
    <scope>NUCLEOTIDE SEQUENCE [LARGE SCALE GENOMIC DNA]</scope>
    <source>
        <strain evidence="2 3">JCM 14344</strain>
    </source>
</reference>
<protein>
    <submittedName>
        <fullName evidence="2">Uncharacterized protein</fullName>
    </submittedName>
</protein>